<comment type="caution">
    <text evidence="3">The sequence shown here is derived from an EMBL/GenBank/DDBJ whole genome shotgun (WGS) entry which is preliminary data.</text>
</comment>
<keyword evidence="2" id="KW-1133">Transmembrane helix</keyword>
<proteinExistence type="predicted"/>
<dbReference type="AlphaFoldDB" id="A0A814ALN3"/>
<evidence type="ECO:0000313" key="3">
    <source>
        <dbReference type="EMBL" id="CAF0915192.1"/>
    </source>
</evidence>
<dbReference type="Proteomes" id="UP000681722">
    <property type="component" value="Unassembled WGS sequence"/>
</dbReference>
<feature type="region of interest" description="Disordered" evidence="1">
    <location>
        <begin position="65"/>
        <end position="172"/>
    </location>
</feature>
<evidence type="ECO:0000256" key="2">
    <source>
        <dbReference type="SAM" id="Phobius"/>
    </source>
</evidence>
<gene>
    <name evidence="3" type="ORF">GPM918_LOCUS9356</name>
    <name evidence="4" type="ORF">SRO942_LOCUS9357</name>
</gene>
<dbReference type="EMBL" id="CAJOBC010001731">
    <property type="protein sequence ID" value="CAF3695504.1"/>
    <property type="molecule type" value="Genomic_DNA"/>
</dbReference>
<protein>
    <submittedName>
        <fullName evidence="3">Uncharacterized protein</fullName>
    </submittedName>
</protein>
<keyword evidence="2" id="KW-0472">Membrane</keyword>
<dbReference type="Proteomes" id="UP000663829">
    <property type="component" value="Unassembled WGS sequence"/>
</dbReference>
<feature type="compositionally biased region" description="Polar residues" evidence="1">
    <location>
        <begin position="128"/>
        <end position="172"/>
    </location>
</feature>
<name>A0A814ALN3_9BILA</name>
<feature type="transmembrane region" description="Helical" evidence="2">
    <location>
        <begin position="26"/>
        <end position="52"/>
    </location>
</feature>
<evidence type="ECO:0000256" key="1">
    <source>
        <dbReference type="SAM" id="MobiDB-lite"/>
    </source>
</evidence>
<evidence type="ECO:0000313" key="4">
    <source>
        <dbReference type="EMBL" id="CAF3695504.1"/>
    </source>
</evidence>
<sequence length="172" mass="19162">MSATKAPCLPPDNLPLFSGTCISKPLYTAIFLISIILAGISFLMVIALFIILCWRKSSSTRRGVKRELAPSSVHDSSSVTSSSSTPRPQNPVPYTNGNISVITPLRQPQVPSSRLQPNYPIDKRESQKPFNYTNNELVSSSRQHDSSNAYSQQRYQNSYEHSSSDDIQSNYF</sequence>
<evidence type="ECO:0000313" key="5">
    <source>
        <dbReference type="Proteomes" id="UP000663829"/>
    </source>
</evidence>
<keyword evidence="2" id="KW-0812">Transmembrane</keyword>
<keyword evidence="5" id="KW-1185">Reference proteome</keyword>
<reference evidence="3" key="1">
    <citation type="submission" date="2021-02" db="EMBL/GenBank/DDBJ databases">
        <authorList>
            <person name="Nowell W R."/>
        </authorList>
    </citation>
    <scope>NUCLEOTIDE SEQUENCE</scope>
</reference>
<feature type="compositionally biased region" description="Polar residues" evidence="1">
    <location>
        <begin position="92"/>
        <end position="101"/>
    </location>
</feature>
<feature type="compositionally biased region" description="Low complexity" evidence="1">
    <location>
        <begin position="71"/>
        <end position="85"/>
    </location>
</feature>
<accession>A0A814ALN3</accession>
<organism evidence="3 5">
    <name type="scientific">Didymodactylos carnosus</name>
    <dbReference type="NCBI Taxonomy" id="1234261"/>
    <lineage>
        <taxon>Eukaryota</taxon>
        <taxon>Metazoa</taxon>
        <taxon>Spiralia</taxon>
        <taxon>Gnathifera</taxon>
        <taxon>Rotifera</taxon>
        <taxon>Eurotatoria</taxon>
        <taxon>Bdelloidea</taxon>
        <taxon>Philodinida</taxon>
        <taxon>Philodinidae</taxon>
        <taxon>Didymodactylos</taxon>
    </lineage>
</organism>
<dbReference type="EMBL" id="CAJNOQ010001731">
    <property type="protein sequence ID" value="CAF0915192.1"/>
    <property type="molecule type" value="Genomic_DNA"/>
</dbReference>
<dbReference type="OrthoDB" id="10071836at2759"/>